<dbReference type="Gene3D" id="3.60.60.10">
    <property type="entry name" value="Penicillin V Acylase, Chain A"/>
    <property type="match status" value="1"/>
</dbReference>
<protein>
    <recommendedName>
        <fullName evidence="3">NRDE family protein</fullName>
    </recommendedName>
</protein>
<evidence type="ECO:0000313" key="2">
    <source>
        <dbReference type="Proteomes" id="UP000238823"/>
    </source>
</evidence>
<organism evidence="1 2">
    <name type="scientific">Enhygromyxa salina</name>
    <dbReference type="NCBI Taxonomy" id="215803"/>
    <lineage>
        <taxon>Bacteria</taxon>
        <taxon>Pseudomonadati</taxon>
        <taxon>Myxococcota</taxon>
        <taxon>Polyangia</taxon>
        <taxon>Nannocystales</taxon>
        <taxon>Nannocystaceae</taxon>
        <taxon>Enhygromyxa</taxon>
    </lineage>
</organism>
<evidence type="ECO:0008006" key="3">
    <source>
        <dbReference type="Google" id="ProtNLM"/>
    </source>
</evidence>
<proteinExistence type="predicted"/>
<sequence length="269" mass="28875">MCTIIAAVDVWPDSPLVIAANRDEMLDRPAIEPRVWAAGEVAARRVLAPRDLKAGGTWLGINDAGLFVGITNRRSSSGLLPGGRVLRSRGELVFEALGSDTHLDALARIQGLGARDYSPFHLLLADRAGARVVWGDGERLHEVELEPGVHWLTERSFGAGESARHQTLTARSAELASGPAPDVARWRSILADHRPHAADGAAPKPLSVGLDSMCVHARPINYGTRSSTIVQLHAHGAAQAPVRFLYANGRPCETEFADYRDAVAQLVAV</sequence>
<dbReference type="AlphaFoldDB" id="A0A2S9YS61"/>
<gene>
    <name evidence="1" type="ORF">ENSA7_23720</name>
</gene>
<dbReference type="OrthoDB" id="4380123at2"/>
<dbReference type="EMBL" id="PVNL01000047">
    <property type="protein sequence ID" value="PRQ07933.1"/>
    <property type="molecule type" value="Genomic_DNA"/>
</dbReference>
<reference evidence="1 2" key="1">
    <citation type="submission" date="2018-03" db="EMBL/GenBank/DDBJ databases">
        <title>Draft Genome Sequences of the Obligatory Marine Myxobacteria Enhygromyxa salina SWB007.</title>
        <authorList>
            <person name="Poehlein A."/>
            <person name="Moghaddam J.A."/>
            <person name="Harms H."/>
            <person name="Alanjari M."/>
            <person name="Koenig G.M."/>
            <person name="Daniel R."/>
            <person name="Schaeberle T.F."/>
        </authorList>
    </citation>
    <scope>NUCLEOTIDE SEQUENCE [LARGE SCALE GENOMIC DNA]</scope>
    <source>
        <strain evidence="1 2">SWB007</strain>
    </source>
</reference>
<dbReference type="Pfam" id="PF05742">
    <property type="entry name" value="TANGO2"/>
    <property type="match status" value="1"/>
</dbReference>
<dbReference type="Proteomes" id="UP000238823">
    <property type="component" value="Unassembled WGS sequence"/>
</dbReference>
<dbReference type="PANTHER" id="PTHR17985">
    <property type="entry name" value="SER/THR-RICH PROTEIN T10 IN DGCR REGION"/>
    <property type="match status" value="1"/>
</dbReference>
<accession>A0A2S9YS61</accession>
<name>A0A2S9YS61_9BACT</name>
<dbReference type="InterPro" id="IPR008551">
    <property type="entry name" value="TANGO2"/>
</dbReference>
<comment type="caution">
    <text evidence="1">The sequence shown here is derived from an EMBL/GenBank/DDBJ whole genome shotgun (WGS) entry which is preliminary data.</text>
</comment>
<dbReference type="RefSeq" id="WP_106089395.1">
    <property type="nucleotide sequence ID" value="NZ_PVNL01000047.1"/>
</dbReference>
<dbReference type="PANTHER" id="PTHR17985:SF8">
    <property type="entry name" value="TRANSPORT AND GOLGI ORGANIZATION PROTEIN 2 HOMOLOG"/>
    <property type="match status" value="1"/>
</dbReference>
<evidence type="ECO:0000313" key="1">
    <source>
        <dbReference type="EMBL" id="PRQ07933.1"/>
    </source>
</evidence>